<evidence type="ECO:0000313" key="4">
    <source>
        <dbReference type="EMBL" id="MTV53556.1"/>
    </source>
</evidence>
<dbReference type="Gene3D" id="3.40.390.10">
    <property type="entry name" value="Collagenase (Catalytic Domain)"/>
    <property type="match status" value="1"/>
</dbReference>
<reference evidence="6" key="2">
    <citation type="journal article" date="2019" name="Int. J. Syst. Evol. Microbiol.">
        <title>The Global Catalogue of Microorganisms (GCM) 10K type strain sequencing project: providing services to taxonomists for standard genome sequencing and annotation.</title>
        <authorList>
            <consortium name="The Broad Institute Genomics Platform"/>
            <consortium name="The Broad Institute Genome Sequencing Center for Infectious Disease"/>
            <person name="Wu L."/>
            <person name="Ma J."/>
        </authorList>
    </citation>
    <scope>NUCLEOTIDE SEQUENCE [LARGE SCALE GENOMIC DNA]</scope>
    <source>
        <strain evidence="6">CGMCC 1.15931</strain>
    </source>
</reference>
<keyword evidence="1" id="KW-0732">Signal</keyword>
<dbReference type="EMBL" id="BMKG01000035">
    <property type="protein sequence ID" value="GGC23060.1"/>
    <property type="molecule type" value="Genomic_DNA"/>
</dbReference>
<evidence type="ECO:0000313" key="5">
    <source>
        <dbReference type="Proteomes" id="UP000430634"/>
    </source>
</evidence>
<dbReference type="InterPro" id="IPR006026">
    <property type="entry name" value="Peptidase_Metallo"/>
</dbReference>
<dbReference type="RefSeq" id="WP_155470868.1">
    <property type="nucleotide sequence ID" value="NZ_BMKG01000035.1"/>
</dbReference>
<dbReference type="GO" id="GO:0006508">
    <property type="term" value="P:proteolysis"/>
    <property type="evidence" value="ECO:0007669"/>
    <property type="project" value="InterPro"/>
</dbReference>
<accession>A0A6I3SYA7</accession>
<name>A0A6I3SYA7_9BURK</name>
<proteinExistence type="predicted"/>
<dbReference type="Proteomes" id="UP000430634">
    <property type="component" value="Unassembled WGS sequence"/>
</dbReference>
<evidence type="ECO:0000313" key="6">
    <source>
        <dbReference type="Proteomes" id="UP000622638"/>
    </source>
</evidence>
<evidence type="ECO:0000259" key="2">
    <source>
        <dbReference type="SMART" id="SM00235"/>
    </source>
</evidence>
<dbReference type="AlphaFoldDB" id="A0A6I3SYA7"/>
<dbReference type="Proteomes" id="UP000622638">
    <property type="component" value="Unassembled WGS sequence"/>
</dbReference>
<sequence>MSRTTNAALSLSMCLPLALSCSLAWVGTAAAQDATSLRKANRTTASLALASRQNAVDLGFEAFKKKVFKEPFPGGVYIVNGDTPILDEAELREFYTKEIVQEWKSTRFGLPAGAGPTIQLIVDAPGGKPNVWDNVAKKAISYCVSKGFGADYERVKASMAAAAQAWQEASDVRFVHRPELDAKCSATTPEVVFDVRPVNVNGQYLARAFFPRTPRPQRNVLIDASALKLEPGKLTLDGILRHELGHTLSYRHEHTRAESGKCFEDKDWVPLTSYDAFSVMHYPQCNGLGDWSLTLTSLDKTGAACLYGPAPGFVLDPAQCPKL</sequence>
<feature type="domain" description="Peptidase metallopeptidase" evidence="2">
    <location>
        <begin position="128"/>
        <end position="284"/>
    </location>
</feature>
<comment type="caution">
    <text evidence="4">The sequence shown here is derived from an EMBL/GenBank/DDBJ whole genome shotgun (WGS) entry which is preliminary data.</text>
</comment>
<feature type="signal peptide" evidence="1">
    <location>
        <begin position="1"/>
        <end position="31"/>
    </location>
</feature>
<reference evidence="3" key="4">
    <citation type="submission" date="2024-05" db="EMBL/GenBank/DDBJ databases">
        <authorList>
            <person name="Sun Q."/>
            <person name="Zhou Y."/>
        </authorList>
    </citation>
    <scope>NUCLEOTIDE SEQUENCE</scope>
    <source>
        <strain evidence="3">CGMCC 1.15931</strain>
    </source>
</reference>
<organism evidence="4 5">
    <name type="scientific">Pseudoduganella buxea</name>
    <dbReference type="NCBI Taxonomy" id="1949069"/>
    <lineage>
        <taxon>Bacteria</taxon>
        <taxon>Pseudomonadati</taxon>
        <taxon>Pseudomonadota</taxon>
        <taxon>Betaproteobacteria</taxon>
        <taxon>Burkholderiales</taxon>
        <taxon>Oxalobacteraceae</taxon>
        <taxon>Telluria group</taxon>
        <taxon>Pseudoduganella</taxon>
    </lineage>
</organism>
<feature type="chain" id="PRO_5026045759" description="Peptidase metallopeptidase domain-containing protein" evidence="1">
    <location>
        <begin position="32"/>
        <end position="323"/>
    </location>
</feature>
<dbReference type="GO" id="GO:0008270">
    <property type="term" value="F:zinc ion binding"/>
    <property type="evidence" value="ECO:0007669"/>
    <property type="project" value="InterPro"/>
</dbReference>
<gene>
    <name evidence="3" type="ORF">GCM10011572_50730</name>
    <name evidence="4" type="ORF">GM672_12545</name>
</gene>
<dbReference type="InterPro" id="IPR024079">
    <property type="entry name" value="MetalloPept_cat_dom_sf"/>
</dbReference>
<dbReference type="EMBL" id="WNKZ01000031">
    <property type="protein sequence ID" value="MTV53556.1"/>
    <property type="molecule type" value="Genomic_DNA"/>
</dbReference>
<reference evidence="3" key="1">
    <citation type="journal article" date="2014" name="Int. J. Syst. Evol. Microbiol.">
        <title>Complete genome of a new Firmicutes species belonging to the dominant human colonic microbiota ('Ruminococcus bicirculans') reveals two chromosomes and a selective capacity to utilize plant glucans.</title>
        <authorList>
            <consortium name="NISC Comparative Sequencing Program"/>
            <person name="Wegmann U."/>
            <person name="Louis P."/>
            <person name="Goesmann A."/>
            <person name="Henrissat B."/>
            <person name="Duncan S.H."/>
            <person name="Flint H.J."/>
        </authorList>
    </citation>
    <scope>NUCLEOTIDE SEQUENCE</scope>
    <source>
        <strain evidence="3">CGMCC 1.15931</strain>
    </source>
</reference>
<dbReference type="SMART" id="SM00235">
    <property type="entry name" value="ZnMc"/>
    <property type="match status" value="1"/>
</dbReference>
<dbReference type="SUPFAM" id="SSF55486">
    <property type="entry name" value="Metalloproteases ('zincins'), catalytic domain"/>
    <property type="match status" value="1"/>
</dbReference>
<dbReference type="PROSITE" id="PS51257">
    <property type="entry name" value="PROKAR_LIPOPROTEIN"/>
    <property type="match status" value="1"/>
</dbReference>
<dbReference type="GO" id="GO:0008237">
    <property type="term" value="F:metallopeptidase activity"/>
    <property type="evidence" value="ECO:0007669"/>
    <property type="project" value="InterPro"/>
</dbReference>
<dbReference type="OrthoDB" id="9783144at2"/>
<reference evidence="4 5" key="3">
    <citation type="submission" date="2019-11" db="EMBL/GenBank/DDBJ databases">
        <title>Type strains purchased from KCTC, JCM and DSMZ.</title>
        <authorList>
            <person name="Lu H."/>
        </authorList>
    </citation>
    <scope>NUCLEOTIDE SEQUENCE [LARGE SCALE GENOMIC DNA]</scope>
    <source>
        <strain evidence="4 5">KCTC 52429</strain>
    </source>
</reference>
<protein>
    <recommendedName>
        <fullName evidence="2">Peptidase metallopeptidase domain-containing protein</fullName>
    </recommendedName>
</protein>
<keyword evidence="6" id="KW-1185">Reference proteome</keyword>
<evidence type="ECO:0000256" key="1">
    <source>
        <dbReference type="SAM" id="SignalP"/>
    </source>
</evidence>
<evidence type="ECO:0000313" key="3">
    <source>
        <dbReference type="EMBL" id="GGC23060.1"/>
    </source>
</evidence>